<dbReference type="AlphaFoldDB" id="A4TGJ0"/>
<feature type="region of interest" description="Disordered" evidence="1">
    <location>
        <begin position="95"/>
        <end position="115"/>
    </location>
</feature>
<feature type="region of interest" description="Disordered" evidence="1">
    <location>
        <begin position="1"/>
        <end position="23"/>
    </location>
</feature>
<evidence type="ECO:0000313" key="3">
    <source>
        <dbReference type="EMBL" id="ABP48041.1"/>
    </source>
</evidence>
<feature type="region of interest" description="Disordered" evidence="1">
    <location>
        <begin position="56"/>
        <end position="76"/>
    </location>
</feature>
<feature type="transmembrane region" description="Helical" evidence="2">
    <location>
        <begin position="29"/>
        <end position="53"/>
    </location>
</feature>
<organism evidence="3">
    <name type="scientific">Mycolicibacterium gilvum (strain PYR-GCK)</name>
    <name type="common">Mycobacterium gilvum (strain PYR-GCK)</name>
    <dbReference type="NCBI Taxonomy" id="350054"/>
    <lineage>
        <taxon>Bacteria</taxon>
        <taxon>Bacillati</taxon>
        <taxon>Actinomycetota</taxon>
        <taxon>Actinomycetes</taxon>
        <taxon>Mycobacteriales</taxon>
        <taxon>Mycobacteriaceae</taxon>
        <taxon>Mycolicibacterium</taxon>
    </lineage>
</organism>
<geneLocation type="plasmid" evidence="3">
    <name>pMFLV02</name>
</geneLocation>
<dbReference type="KEGG" id="mgi:Mflv_5580"/>
<evidence type="ECO:0000256" key="2">
    <source>
        <dbReference type="SAM" id="Phobius"/>
    </source>
</evidence>
<proteinExistence type="predicted"/>
<keyword evidence="3" id="KW-0614">Plasmid</keyword>
<keyword evidence="2" id="KW-0472">Membrane</keyword>
<protein>
    <submittedName>
        <fullName evidence="3">Uncharacterized protein</fullName>
    </submittedName>
</protein>
<name>A4TGJ0_MYCGI</name>
<keyword evidence="2" id="KW-0812">Transmembrane</keyword>
<sequence length="197" mass="20993">MYPSSGVPGTGPVQAPQMLPPHTRSGRGLPLGLALAAVLLSTAALVVALIGLVREPDQASRAEPSPPATTTAATDLGDQALCEKIAPLIKESSRNKTDFTGLGEPGSPERNAEVPSFVEKTQDWASRAQKILDEHAEPPRYLTRTLQRYIDDLRLFVDGLRPGPSPDSDRAIWTDGVAALNGPLQVCAALGVELWQR</sequence>
<accession>A4TGJ0</accession>
<gene>
    <name evidence="3" type="ordered locus">Mflv_5580</name>
</gene>
<dbReference type="eggNOG" id="ENOG5030MU9">
    <property type="taxonomic scope" value="Bacteria"/>
</dbReference>
<dbReference type="EMBL" id="CP000658">
    <property type="protein sequence ID" value="ABP48041.1"/>
    <property type="molecule type" value="Genomic_DNA"/>
</dbReference>
<dbReference type="HOGENOM" id="CLU_1413794_0_0_11"/>
<reference evidence="3" key="1">
    <citation type="submission" date="2007-04" db="EMBL/GenBank/DDBJ databases">
        <title>Complete sequence of plasmid2 pMFLV02 of Mycobacterium gilvum PYR-GCK.</title>
        <authorList>
            <consortium name="US DOE Joint Genome Institute"/>
            <person name="Copeland A."/>
            <person name="Lucas S."/>
            <person name="Lapidus A."/>
            <person name="Barry K."/>
            <person name="Detter J.C."/>
            <person name="Glavina del Rio T."/>
            <person name="Hammon N."/>
            <person name="Israni S."/>
            <person name="Dalin E."/>
            <person name="Tice H."/>
            <person name="Pitluck S."/>
            <person name="Chain P."/>
            <person name="Malfatti S."/>
            <person name="Shin M."/>
            <person name="Vergez L."/>
            <person name="Schmutz J."/>
            <person name="Larimer F."/>
            <person name="Land M."/>
            <person name="Hauser L."/>
            <person name="Kyrpides N."/>
            <person name="Mikhailova N."/>
            <person name="Miller C."/>
            <person name="Richardson P."/>
        </authorList>
    </citation>
    <scope>NUCLEOTIDE SEQUENCE</scope>
    <source>
        <strain evidence="3">PYR-GCK</strain>
        <plasmid evidence="3">pMFLV02</plasmid>
    </source>
</reference>
<keyword evidence="2" id="KW-1133">Transmembrane helix</keyword>
<evidence type="ECO:0000256" key="1">
    <source>
        <dbReference type="SAM" id="MobiDB-lite"/>
    </source>
</evidence>